<feature type="compositionally biased region" description="Acidic residues" evidence="14">
    <location>
        <begin position="395"/>
        <end position="409"/>
    </location>
</feature>
<dbReference type="EMBL" id="JAEPQZ010000012">
    <property type="protein sequence ID" value="KAG2174887.1"/>
    <property type="molecule type" value="Genomic_DNA"/>
</dbReference>
<evidence type="ECO:0000313" key="17">
    <source>
        <dbReference type="Proteomes" id="UP000654370"/>
    </source>
</evidence>
<organism evidence="16 17">
    <name type="scientific">Mortierella isabellina</name>
    <name type="common">Filamentous fungus</name>
    <name type="synonym">Umbelopsis isabellina</name>
    <dbReference type="NCBI Taxonomy" id="91625"/>
    <lineage>
        <taxon>Eukaryota</taxon>
        <taxon>Fungi</taxon>
        <taxon>Fungi incertae sedis</taxon>
        <taxon>Mucoromycota</taxon>
        <taxon>Mucoromycotina</taxon>
        <taxon>Umbelopsidomycetes</taxon>
        <taxon>Umbelopsidales</taxon>
        <taxon>Umbelopsidaceae</taxon>
        <taxon>Umbelopsis</taxon>
    </lineage>
</organism>
<proteinExistence type="inferred from homology"/>
<dbReference type="SUPFAM" id="SSF82199">
    <property type="entry name" value="SET domain"/>
    <property type="match status" value="1"/>
</dbReference>
<evidence type="ECO:0000313" key="16">
    <source>
        <dbReference type="EMBL" id="KAG2174887.1"/>
    </source>
</evidence>
<keyword evidence="5" id="KW-1017">Isopeptide bond</keyword>
<feature type="region of interest" description="Disordered" evidence="14">
    <location>
        <begin position="394"/>
        <end position="420"/>
    </location>
</feature>
<evidence type="ECO:0000256" key="9">
    <source>
        <dbReference type="ARBA" id="ARBA00023054"/>
    </source>
</evidence>
<evidence type="ECO:0000256" key="1">
    <source>
        <dbReference type="ARBA" id="ARBA00004300"/>
    </source>
</evidence>
<dbReference type="Pfam" id="PF00856">
    <property type="entry name" value="SET"/>
    <property type="match status" value="1"/>
</dbReference>
<comment type="similarity">
    <text evidence="11">Belongs to the dynactin subunit 4 family.</text>
</comment>
<feature type="domain" description="SET" evidence="15">
    <location>
        <begin position="488"/>
        <end position="770"/>
    </location>
</feature>
<comment type="subcellular location">
    <subcellularLocation>
        <location evidence="1">Cytoplasm</location>
        <location evidence="1">Cytoskeleton</location>
        <location evidence="1">Microtubule organizing center</location>
        <location evidence="1">Centrosome</location>
    </subcellularLocation>
    <subcellularLocation>
        <location evidence="2">Cytoplasm</location>
        <location evidence="2">Cytoskeleton</location>
        <location evidence="2">Stress fiber</location>
    </subcellularLocation>
    <subcellularLocation>
        <location evidence="3">Cytoplasm</location>
        <location evidence="3">Myofibril</location>
    </subcellularLocation>
</comment>
<evidence type="ECO:0000256" key="14">
    <source>
        <dbReference type="SAM" id="MobiDB-lite"/>
    </source>
</evidence>
<dbReference type="Pfam" id="PF05502">
    <property type="entry name" value="Dynactin_p62"/>
    <property type="match status" value="1"/>
</dbReference>
<evidence type="ECO:0000256" key="4">
    <source>
        <dbReference type="ARBA" id="ARBA00022490"/>
    </source>
</evidence>
<comment type="subunit">
    <text evidence="13">Subunit of dynactin, a multiprotein complex part of a tripartite complex with dynein and a adapter, such as BICDL1, BICD2 or HOOK3. The dynactin complex is built around ACTR1A/ACTB filament and consists of an actin-related filament composed of a shoulder domain, a pointed end and a barbed end. Its length is defined by its flexible shoulder domain. The soulder is composed of 2 DCTN1 subunits, 4 DCTN2 and 2 DCTN3. The 4 DCNT2 (via N-terminus) bind the ACTR1A filament and act as molecular rulers to determine the length. The pointed end is important for binding dynein-dynactin cargo adapters. Consists of 4 subunits: ACTR10, DCNT4, DCTN5 and DCTN6. The barbed end is composed of a CAPZA1:CAPZB heterodimers, which binds ACTR1A/ACTB filament and dynactin and stabilizes dynactin. Interacts with ATP7B, but not ATP7A, in a copper-dependent manner. Interacts with ANK2; this interaction is required for localization at costameres. Interacts with N4BP2L1.</text>
</comment>
<keyword evidence="4" id="KW-0963">Cytoplasm</keyword>
<keyword evidence="7" id="KW-0832">Ubl conjugation</keyword>
<dbReference type="GO" id="GO:0001725">
    <property type="term" value="C:stress fiber"/>
    <property type="evidence" value="ECO:0007669"/>
    <property type="project" value="UniProtKB-SubCell"/>
</dbReference>
<dbReference type="InterPro" id="IPR046341">
    <property type="entry name" value="SET_dom_sf"/>
</dbReference>
<dbReference type="Proteomes" id="UP000654370">
    <property type="component" value="Unassembled WGS sequence"/>
</dbReference>
<evidence type="ECO:0000256" key="13">
    <source>
        <dbReference type="ARBA" id="ARBA00093507"/>
    </source>
</evidence>
<gene>
    <name evidence="16" type="ORF">INT43_005949</name>
</gene>
<dbReference type="Gene3D" id="2.170.270.10">
    <property type="entry name" value="SET domain"/>
    <property type="match status" value="1"/>
</dbReference>
<evidence type="ECO:0000256" key="6">
    <source>
        <dbReference type="ARBA" id="ARBA00022553"/>
    </source>
</evidence>
<evidence type="ECO:0000256" key="11">
    <source>
        <dbReference type="ARBA" id="ARBA00034776"/>
    </source>
</evidence>
<dbReference type="SMART" id="SM00317">
    <property type="entry name" value="SET"/>
    <property type="match status" value="1"/>
</dbReference>
<dbReference type="InterPro" id="IPR001214">
    <property type="entry name" value="SET_dom"/>
</dbReference>
<evidence type="ECO:0000259" key="15">
    <source>
        <dbReference type="PROSITE" id="PS50280"/>
    </source>
</evidence>
<keyword evidence="9" id="KW-0175">Coiled coil</keyword>
<feature type="compositionally biased region" description="Acidic residues" evidence="14">
    <location>
        <begin position="563"/>
        <end position="577"/>
    </location>
</feature>
<dbReference type="AlphaFoldDB" id="A0A8H7PJ13"/>
<dbReference type="PANTHER" id="PTHR13034:SF2">
    <property type="entry name" value="DYNACTIN SUBUNIT 4"/>
    <property type="match status" value="1"/>
</dbReference>
<dbReference type="PANTHER" id="PTHR13034">
    <property type="entry name" value="DYNACTIN P62 SUBUNIT"/>
    <property type="match status" value="1"/>
</dbReference>
<evidence type="ECO:0000256" key="7">
    <source>
        <dbReference type="ARBA" id="ARBA00022843"/>
    </source>
</evidence>
<keyword evidence="6" id="KW-0597">Phosphoprotein</keyword>
<evidence type="ECO:0000256" key="5">
    <source>
        <dbReference type="ARBA" id="ARBA00022499"/>
    </source>
</evidence>
<keyword evidence="8" id="KW-0007">Acetylation</keyword>
<dbReference type="InterPro" id="IPR008603">
    <property type="entry name" value="DCTN4"/>
</dbReference>
<dbReference type="CDD" id="cd20071">
    <property type="entry name" value="SET_SMYD"/>
    <property type="match status" value="1"/>
</dbReference>
<dbReference type="OrthoDB" id="265717at2759"/>
<reference evidence="16" key="1">
    <citation type="submission" date="2020-12" db="EMBL/GenBank/DDBJ databases">
        <title>Metabolic potential, ecology and presence of endohyphal bacteria is reflected in genomic diversity of Mucoromycotina.</title>
        <authorList>
            <person name="Muszewska A."/>
            <person name="Okrasinska A."/>
            <person name="Steczkiewicz K."/>
            <person name="Drgas O."/>
            <person name="Orlowska M."/>
            <person name="Perlinska-Lenart U."/>
            <person name="Aleksandrzak-Piekarczyk T."/>
            <person name="Szatraj K."/>
            <person name="Zielenkiewicz U."/>
            <person name="Pilsyk S."/>
            <person name="Malc E."/>
            <person name="Mieczkowski P."/>
            <person name="Kruszewska J.S."/>
            <person name="Biernat P."/>
            <person name="Pawlowska J."/>
        </authorList>
    </citation>
    <scope>NUCLEOTIDE SEQUENCE</scope>
    <source>
        <strain evidence="16">WA0000067209</strain>
    </source>
</reference>
<sequence>MHALERNTYVISGTQSSTINRCQQQVCARNCFQCPTCQNTLNVVANQDAISRDTTSTETQDKPPVNPYHLFCGVCRWDSQEIGVTFEKPTSLALQLQKSEEARPDIKEFEHLKEHFEKFLRYNTPQTLPTSFLSLSSSGSFSKMGYNSSTMGRKTNQAKMDDVGDYKPSEHTPHDDLAVMDNLINLQEDTKISSLEQRFNQIYDQPYDTSKIRPQRIHLRIKRSKRCRTCRHILIKPEQKAQATRFKIKLVAMNYIPNITLQMLPRKTLPLRQNLPTQLILKFINPLYEEISITLATPQQNDANQEESSAQPWGKVTLLSPHFTVGAYNETIEYDDELLYGKPSALTTTTTTAWENGVYEKRNNYTSILIEVVPEYEGEFKFPLLVSYSYKSDEDSLESPDYDNDDDADEGKTQKRSQTLGGASEDRIKTYSFWCVVGLGELRFLETAFLVLGYIVASRGTQQDGMYQSTNVRDYEVKTVVNQETFVNFLEFTNFGNVGHSLVAKVDLKAGTQILVEKPILSYALDPKCCSSTSPYYSKKIWKALCDVVRQKELEQAGHQSDADEDSDYDSDDEDENEKPASLFCPGVPAAMIAYLSIAPPPHLMQRKSPWMCEKSDLGFYYAPDVEEWNDHPTVELIRYTVETACQTIPEFGHINPLDLISFVLKIYSNAHTVAHENNRTLTTHTKRKQRREYYRKKQEVYGSPLMTTSWPSDPESRVLSKIALLPWGSKFAHSCSPNLFLRYDPAEGTMIFTLIRDLKAGELLTFSYLPEDDSSLGGLLCGTTESRRKKTWNFKFFHCACERCTDWDWARGIECQKCSSSLCFKEGGDQPDQERDWHCFDCKAKYATDQVDFVASGREHNIQQIAVAFGGDIKGTPNQSMLRMMEPYLLSLLDPSTDPYDSDGELREDLPAPVPKSHWTYAYLHYLLSAYHLRLFGAYFGKGLSKSLGMYAKGFEEASIYVNWLQNNLWLAPNHSNVLTQNASGNKMAAFFAGWQILESCIDVLFDETSPKSPEEVDDLSGVDSSDDEDELEKKTSKLAIDGQASQPISPPMYLEHCVTMADIVESHWLPLITKVLPQTNDSHNQEKVQDTMINKMTRFIIQTRQLQQLNNQQ</sequence>
<feature type="region of interest" description="Disordered" evidence="14">
    <location>
        <begin position="1011"/>
        <end position="1045"/>
    </location>
</feature>
<feature type="compositionally biased region" description="Acidic residues" evidence="14">
    <location>
        <begin position="1017"/>
        <end position="1032"/>
    </location>
</feature>
<comment type="caution">
    <text evidence="16">The sequence shown here is derived from an EMBL/GenBank/DDBJ whole genome shotgun (WGS) entry which is preliminary data.</text>
</comment>
<accession>A0A8H7PJ13</accession>
<dbReference type="GO" id="GO:0005869">
    <property type="term" value="C:dynactin complex"/>
    <property type="evidence" value="ECO:0007669"/>
    <property type="project" value="InterPro"/>
</dbReference>
<evidence type="ECO:0000256" key="10">
    <source>
        <dbReference type="ARBA" id="ARBA00023212"/>
    </source>
</evidence>
<evidence type="ECO:0000256" key="3">
    <source>
        <dbReference type="ARBA" id="ARBA00004657"/>
    </source>
</evidence>
<feature type="region of interest" description="Disordered" evidence="14">
    <location>
        <begin position="556"/>
        <end position="581"/>
    </location>
</feature>
<dbReference type="PROSITE" id="PS50280">
    <property type="entry name" value="SET"/>
    <property type="match status" value="1"/>
</dbReference>
<keyword evidence="17" id="KW-1185">Reference proteome</keyword>
<protein>
    <recommendedName>
        <fullName evidence="12">Dynactin subunit 4</fullName>
    </recommendedName>
</protein>
<name>A0A8H7PJ13_MORIS</name>
<keyword evidence="10" id="KW-0206">Cytoskeleton</keyword>
<evidence type="ECO:0000256" key="2">
    <source>
        <dbReference type="ARBA" id="ARBA00004529"/>
    </source>
</evidence>
<evidence type="ECO:0000256" key="8">
    <source>
        <dbReference type="ARBA" id="ARBA00022990"/>
    </source>
</evidence>
<evidence type="ECO:0000256" key="12">
    <source>
        <dbReference type="ARBA" id="ARBA00034864"/>
    </source>
</evidence>